<dbReference type="GO" id="GO:0071493">
    <property type="term" value="P:cellular response to UV-B"/>
    <property type="evidence" value="ECO:0007669"/>
    <property type="project" value="InterPro"/>
</dbReference>
<protein>
    <submittedName>
        <fullName evidence="1">Uncharacterized protein</fullName>
    </submittedName>
</protein>
<evidence type="ECO:0000313" key="2">
    <source>
        <dbReference type="Proteomes" id="UP000594638"/>
    </source>
</evidence>
<dbReference type="OrthoDB" id="20669at2759"/>
<dbReference type="Gramene" id="OE9A044882T1">
    <property type="protein sequence ID" value="OE9A044882C1"/>
    <property type="gene ID" value="OE9A044882"/>
</dbReference>
<organism evidence="1 2">
    <name type="scientific">Olea europaea subsp. europaea</name>
    <dbReference type="NCBI Taxonomy" id="158383"/>
    <lineage>
        <taxon>Eukaryota</taxon>
        <taxon>Viridiplantae</taxon>
        <taxon>Streptophyta</taxon>
        <taxon>Embryophyta</taxon>
        <taxon>Tracheophyta</taxon>
        <taxon>Spermatophyta</taxon>
        <taxon>Magnoliopsida</taxon>
        <taxon>eudicotyledons</taxon>
        <taxon>Gunneridae</taxon>
        <taxon>Pentapetalae</taxon>
        <taxon>asterids</taxon>
        <taxon>lamiids</taxon>
        <taxon>Lamiales</taxon>
        <taxon>Oleaceae</taxon>
        <taxon>Oleeae</taxon>
        <taxon>Olea</taxon>
    </lineage>
</organism>
<proteinExistence type="predicted"/>
<keyword evidence="2" id="KW-1185">Reference proteome</keyword>
<dbReference type="PANTHER" id="PTHR47201">
    <property type="entry name" value="BNAC09G30780D PROTEIN"/>
    <property type="match status" value="1"/>
</dbReference>
<name>A0A8S0PK08_OLEEU</name>
<reference evidence="1 2" key="1">
    <citation type="submission" date="2019-12" db="EMBL/GenBank/DDBJ databases">
        <authorList>
            <person name="Alioto T."/>
            <person name="Alioto T."/>
            <person name="Gomez Garrido J."/>
        </authorList>
    </citation>
    <scope>NUCLEOTIDE SEQUENCE [LARGE SCALE GENOMIC DNA]</scope>
</reference>
<dbReference type="PANTHER" id="PTHR47201:SF1">
    <property type="entry name" value="PROTEIN DWD HYPERSENSITIVE TO UV-B 1"/>
    <property type="match status" value="1"/>
</dbReference>
<dbReference type="GO" id="GO:0080008">
    <property type="term" value="C:Cul4-RING E3 ubiquitin ligase complex"/>
    <property type="evidence" value="ECO:0007669"/>
    <property type="project" value="InterPro"/>
</dbReference>
<accession>A0A8S0PK08</accession>
<comment type="caution">
    <text evidence="1">The sequence shown here is derived from an EMBL/GenBank/DDBJ whole genome shotgun (WGS) entry which is preliminary data.</text>
</comment>
<evidence type="ECO:0000313" key="1">
    <source>
        <dbReference type="EMBL" id="CAA2953910.1"/>
    </source>
</evidence>
<dbReference type="Proteomes" id="UP000594638">
    <property type="component" value="Unassembled WGS sequence"/>
</dbReference>
<dbReference type="EMBL" id="CACTIH010000102">
    <property type="protein sequence ID" value="CAA2953910.1"/>
    <property type="molecule type" value="Genomic_DNA"/>
</dbReference>
<sequence length="107" mass="11738">MSHELAANKTVTREKVKQLLVVDGRLHLDLAISSTGSSQNYTQSYYMNGRDYVISGSCDEHVVRICCTRTGRRLKLLQAQSQFVMIGAAAVVVAAHREASDVQLGLT</sequence>
<dbReference type="InterPro" id="IPR046377">
    <property type="entry name" value="DHU1"/>
</dbReference>
<gene>
    <name evidence="1" type="ORF">OLEA9_A044882</name>
</gene>
<dbReference type="AlphaFoldDB" id="A0A8S0PK08"/>